<dbReference type="EMBL" id="QBLH01002909">
    <property type="protein sequence ID" value="TGZ46253.1"/>
    <property type="molecule type" value="Genomic_DNA"/>
</dbReference>
<dbReference type="AlphaFoldDB" id="A0A4S2KAH2"/>
<dbReference type="Proteomes" id="UP000310200">
    <property type="component" value="Unassembled WGS sequence"/>
</dbReference>
<reference evidence="2 3" key="1">
    <citation type="journal article" date="2019" name="Philos. Trans. R. Soc. Lond., B, Biol. Sci.">
        <title>Ant behaviour and brain gene expression of defending hosts depend on the ecological success of the intruding social parasite.</title>
        <authorList>
            <person name="Kaur R."/>
            <person name="Stoldt M."/>
            <person name="Jongepier E."/>
            <person name="Feldmeyer B."/>
            <person name="Menzel F."/>
            <person name="Bornberg-Bauer E."/>
            <person name="Foitzik S."/>
        </authorList>
    </citation>
    <scope>NUCLEOTIDE SEQUENCE [LARGE SCALE GENOMIC DNA]</scope>
    <source>
        <tissue evidence="2">Whole body</tissue>
    </source>
</reference>
<proteinExistence type="predicted"/>
<feature type="compositionally biased region" description="Basic and acidic residues" evidence="1">
    <location>
        <begin position="103"/>
        <end position="116"/>
    </location>
</feature>
<feature type="region of interest" description="Disordered" evidence="1">
    <location>
        <begin position="103"/>
        <end position="123"/>
    </location>
</feature>
<evidence type="ECO:0000313" key="2">
    <source>
        <dbReference type="EMBL" id="TGZ46253.1"/>
    </source>
</evidence>
<feature type="non-terminal residue" evidence="2">
    <location>
        <position position="1"/>
    </location>
</feature>
<protein>
    <submittedName>
        <fullName evidence="2">Uncharacterized protein</fullName>
    </submittedName>
</protein>
<gene>
    <name evidence="2" type="ORF">DBV15_11475</name>
</gene>
<accession>A0A4S2KAH2</accession>
<comment type="caution">
    <text evidence="2">The sequence shown here is derived from an EMBL/GenBank/DDBJ whole genome shotgun (WGS) entry which is preliminary data.</text>
</comment>
<evidence type="ECO:0000313" key="3">
    <source>
        <dbReference type="Proteomes" id="UP000310200"/>
    </source>
</evidence>
<evidence type="ECO:0000256" key="1">
    <source>
        <dbReference type="SAM" id="MobiDB-lite"/>
    </source>
</evidence>
<keyword evidence="3" id="KW-1185">Reference proteome</keyword>
<name>A0A4S2KAH2_9HYME</name>
<feature type="non-terminal residue" evidence="2">
    <location>
        <position position="217"/>
    </location>
</feature>
<sequence length="217" mass="23048">PGIRNCFSTITRLVHAHSRLASGKSTYDKRNNTRITPGGVSGATLCSRAGVASLRARRTSTLNTEQKEVEIAATAAAAFASIQDTKGLSSFEWVSATADKQFPKADTRGKSGEKPLRGITPPALTRSGSEAYLAESAFRRIAAGFMYQEDGGSGGRLKRLPRPRSNPNRGLEAAVVAAAGWVERLNSGMTSRRGVISHALVANGIVMRVYSPSVDTN</sequence>
<organism evidence="2 3">
    <name type="scientific">Temnothorax longispinosus</name>
    <dbReference type="NCBI Taxonomy" id="300112"/>
    <lineage>
        <taxon>Eukaryota</taxon>
        <taxon>Metazoa</taxon>
        <taxon>Ecdysozoa</taxon>
        <taxon>Arthropoda</taxon>
        <taxon>Hexapoda</taxon>
        <taxon>Insecta</taxon>
        <taxon>Pterygota</taxon>
        <taxon>Neoptera</taxon>
        <taxon>Endopterygota</taxon>
        <taxon>Hymenoptera</taxon>
        <taxon>Apocrita</taxon>
        <taxon>Aculeata</taxon>
        <taxon>Formicoidea</taxon>
        <taxon>Formicidae</taxon>
        <taxon>Myrmicinae</taxon>
        <taxon>Temnothorax</taxon>
    </lineage>
</organism>